<dbReference type="Pfam" id="PF02338">
    <property type="entry name" value="OTU"/>
    <property type="match status" value="1"/>
</dbReference>
<evidence type="ECO:0000259" key="2">
    <source>
        <dbReference type="PROSITE" id="PS50802"/>
    </source>
</evidence>
<feature type="compositionally biased region" description="Basic and acidic residues" evidence="1">
    <location>
        <begin position="141"/>
        <end position="156"/>
    </location>
</feature>
<evidence type="ECO:0000256" key="1">
    <source>
        <dbReference type="SAM" id="MobiDB-lite"/>
    </source>
</evidence>
<dbReference type="PANTHER" id="PTHR12419">
    <property type="entry name" value="OTU DOMAIN CONTAINING PROTEIN"/>
    <property type="match status" value="1"/>
</dbReference>
<reference evidence="4" key="1">
    <citation type="submission" date="2022-11" db="UniProtKB">
        <authorList>
            <consortium name="WormBaseParasite"/>
        </authorList>
    </citation>
    <scope>IDENTIFICATION</scope>
</reference>
<feature type="compositionally biased region" description="Low complexity" evidence="1">
    <location>
        <begin position="124"/>
        <end position="139"/>
    </location>
</feature>
<evidence type="ECO:0000313" key="3">
    <source>
        <dbReference type="Proteomes" id="UP000887572"/>
    </source>
</evidence>
<dbReference type="InterPro" id="IPR003323">
    <property type="entry name" value="OTU_dom"/>
</dbReference>
<feature type="domain" description="OTU" evidence="2">
    <location>
        <begin position="228"/>
        <end position="384"/>
    </location>
</feature>
<dbReference type="GO" id="GO:0016579">
    <property type="term" value="P:protein deubiquitination"/>
    <property type="evidence" value="ECO:0007669"/>
    <property type="project" value="TreeGrafter"/>
</dbReference>
<dbReference type="InterPro" id="IPR038765">
    <property type="entry name" value="Papain-like_cys_pep_sf"/>
</dbReference>
<dbReference type="AlphaFoldDB" id="A0A914H416"/>
<evidence type="ECO:0000313" key="4">
    <source>
        <dbReference type="WBParaSite" id="Gr19_v10_g1344.t2"/>
    </source>
</evidence>
<feature type="region of interest" description="Disordered" evidence="1">
    <location>
        <begin position="95"/>
        <end position="176"/>
    </location>
</feature>
<dbReference type="WBParaSite" id="Gr19_v10_g1344.t2">
    <property type="protein sequence ID" value="Gr19_v10_g1344.t2"/>
    <property type="gene ID" value="Gr19_v10_g1344"/>
</dbReference>
<dbReference type="InterPro" id="IPR050704">
    <property type="entry name" value="Peptidase_C85-like"/>
</dbReference>
<dbReference type="SUPFAM" id="SSF54001">
    <property type="entry name" value="Cysteine proteinases"/>
    <property type="match status" value="1"/>
</dbReference>
<accession>A0A914H416</accession>
<dbReference type="Proteomes" id="UP000887572">
    <property type="component" value="Unplaced"/>
</dbReference>
<dbReference type="GO" id="GO:0004843">
    <property type="term" value="F:cysteine-type deubiquitinase activity"/>
    <property type="evidence" value="ECO:0007669"/>
    <property type="project" value="TreeGrafter"/>
</dbReference>
<proteinExistence type="predicted"/>
<keyword evidence="3" id="KW-1185">Reference proteome</keyword>
<dbReference type="PROSITE" id="PS50802">
    <property type="entry name" value="OTU"/>
    <property type="match status" value="1"/>
</dbReference>
<feature type="compositionally biased region" description="Low complexity" evidence="1">
    <location>
        <begin position="157"/>
        <end position="172"/>
    </location>
</feature>
<protein>
    <submittedName>
        <fullName evidence="4">OTU domain-containing protein</fullName>
    </submittedName>
</protein>
<name>A0A914H416_GLORO</name>
<dbReference type="Gene3D" id="3.90.70.80">
    <property type="match status" value="1"/>
</dbReference>
<sequence>MPKPADSDGPPQILHKSVSQRTNIIRPIESTTPATTLGGRQSLNTVLNGLNWLVDEICTSIMGKDGQTQSENANIYAGNNLEIADFYGQNVAASSKTKKTEKLNKEQNIQKEQKTEKLKKSRSNRSQPQSPSMSPISTSLERMKKDKSIEKQRQNDPPRISNILNNNSNGGRPADLRYKFNPLSAEEQKDYLNILLAGKPNKYQLENIFERKEEFKLFDPDKTIANPSKVKENQGNGDCLFRSIAYALLGTEELHKEVRQHIANYYAKYIGRENALPENERWIREMLLIDQSGDYPNFQCIKQYVEYLKISGITRWGGLVDIVAAAKAFNVNVMLFYPHIIKNDWICYSPDTVDQTTAWNQKKGRPTLFLQFVKNNHYNVILGLAPKPSNGTGGIKQKSITYFC</sequence>
<feature type="compositionally biased region" description="Basic and acidic residues" evidence="1">
    <location>
        <begin position="98"/>
        <end position="118"/>
    </location>
</feature>
<organism evidence="3 4">
    <name type="scientific">Globodera rostochiensis</name>
    <name type="common">Golden nematode worm</name>
    <name type="synonym">Heterodera rostochiensis</name>
    <dbReference type="NCBI Taxonomy" id="31243"/>
    <lineage>
        <taxon>Eukaryota</taxon>
        <taxon>Metazoa</taxon>
        <taxon>Ecdysozoa</taxon>
        <taxon>Nematoda</taxon>
        <taxon>Chromadorea</taxon>
        <taxon>Rhabditida</taxon>
        <taxon>Tylenchina</taxon>
        <taxon>Tylenchomorpha</taxon>
        <taxon>Tylenchoidea</taxon>
        <taxon>Heteroderidae</taxon>
        <taxon>Heteroderinae</taxon>
        <taxon>Globodera</taxon>
    </lineage>
</organism>